<evidence type="ECO:0000256" key="1">
    <source>
        <dbReference type="SAM" id="MobiDB-lite"/>
    </source>
</evidence>
<keyword evidence="3" id="KW-1185">Reference proteome</keyword>
<sequence>MTSLKNWEAQARTNSILAGSIQALEARVDDCYVLLDWREEVEGRLEDIGGDIIIMKDKQDSNERRAQEVQQAQASAVARRPSILGRLRSGSVTAVSGEDAAAEALRAVTEQLTIVKTKKNPLVRLKNLLSYCVAAAGPTEVRTFSAQTSNLLLTVVLLLYVYSYGNVISQIEISLLSLSILVSTTVSYLNASKRTLSKCNLFLGCVVWSMCINASILKDAIEEVGKHYSFCRLNLKSLDSNRCDLRQMHAAYKGSFGLATAIISVYCFYLTTCCRDEIESERTSRAIKDKLVAKISASPRKSVMKRFSISGKGNAPPPMRRMSLVDAGNSTRTGVAHHHHHDQHHGKLRLHSGVTRRRRTIARVYPREKYKYTQGREKPLDPDVADVLVNAVLIFGVASTPWLLDPDNVIVWVPLTAGALAVIPQVRGGAHQMLDIVRRRLSRAWNGGRQERPGEGGYGRSTWEAPSSSYHPRSPKPVTRYENETGDEEDQAEGSTTGDAGSKRREGGGPSMVQRRSNWSTGGVGGFAKRGRSKAKPVPLALRIIFSVFPFMKYWGGFL</sequence>
<dbReference type="Proteomes" id="UP000316726">
    <property type="component" value="Chromosome 20"/>
</dbReference>
<proteinExistence type="predicted"/>
<organism evidence="2 3">
    <name type="scientific">Chloropicon primus</name>
    <dbReference type="NCBI Taxonomy" id="1764295"/>
    <lineage>
        <taxon>Eukaryota</taxon>
        <taxon>Viridiplantae</taxon>
        <taxon>Chlorophyta</taxon>
        <taxon>Chloropicophyceae</taxon>
        <taxon>Chloropicales</taxon>
        <taxon>Chloropicaceae</taxon>
        <taxon>Chloropicon</taxon>
    </lineage>
</organism>
<feature type="region of interest" description="Disordered" evidence="1">
    <location>
        <begin position="447"/>
        <end position="532"/>
    </location>
</feature>
<gene>
    <name evidence="2" type="ORF">A3770_20p86270</name>
</gene>
<dbReference type="OrthoDB" id="10670156at2759"/>
<evidence type="ECO:0000313" key="2">
    <source>
        <dbReference type="EMBL" id="QDZ26109.1"/>
    </source>
</evidence>
<reference evidence="2 3" key="1">
    <citation type="submission" date="2018-07" db="EMBL/GenBank/DDBJ databases">
        <title>The complete nuclear genome of the prasinophyte Chloropicon primus (CCMP1205).</title>
        <authorList>
            <person name="Pombert J.-F."/>
            <person name="Otis C."/>
            <person name="Turmel M."/>
            <person name="Lemieux C."/>
        </authorList>
    </citation>
    <scope>NUCLEOTIDE SEQUENCE [LARGE SCALE GENOMIC DNA]</scope>
    <source>
        <strain evidence="2 3">CCMP1205</strain>
    </source>
</reference>
<accession>A0A5B8N030</accession>
<name>A0A5B8N030_9CHLO</name>
<protein>
    <submittedName>
        <fullName evidence="2">Uncharacterized protein</fullName>
    </submittedName>
</protein>
<evidence type="ECO:0000313" key="3">
    <source>
        <dbReference type="Proteomes" id="UP000316726"/>
    </source>
</evidence>
<dbReference type="AlphaFoldDB" id="A0A5B8N030"/>
<dbReference type="EMBL" id="CP031053">
    <property type="protein sequence ID" value="QDZ26109.1"/>
    <property type="molecule type" value="Genomic_DNA"/>
</dbReference>